<dbReference type="AlphaFoldDB" id="A0AAW0PXA3"/>
<dbReference type="Gene3D" id="1.10.510.10">
    <property type="entry name" value="Transferase(Phosphotransferase) domain 1"/>
    <property type="match status" value="2"/>
</dbReference>
<dbReference type="SUPFAM" id="SSF50729">
    <property type="entry name" value="PH domain-like"/>
    <property type="match status" value="1"/>
</dbReference>
<dbReference type="Pfam" id="PF21990">
    <property type="entry name" value="SH2_1"/>
    <property type="match status" value="1"/>
</dbReference>
<keyword evidence="4 13" id="KW-0418">Kinase</keyword>
<comment type="subcellular location">
    <subcellularLocation>
        <location evidence="1">Endomembrane system</location>
    </subcellularLocation>
</comment>
<keyword evidence="6" id="KW-0727">SH2 domain</keyword>
<dbReference type="Pfam" id="PF18377">
    <property type="entry name" value="FERM_F2"/>
    <property type="match status" value="1"/>
</dbReference>
<dbReference type="GO" id="GO:0016020">
    <property type="term" value="C:membrane"/>
    <property type="evidence" value="ECO:0007669"/>
    <property type="project" value="InterPro"/>
</dbReference>
<dbReference type="InterPro" id="IPR019748">
    <property type="entry name" value="FERM_central"/>
</dbReference>
<evidence type="ECO:0000259" key="15">
    <source>
        <dbReference type="PROSITE" id="PS50057"/>
    </source>
</evidence>
<dbReference type="InterPro" id="IPR000980">
    <property type="entry name" value="SH2"/>
</dbReference>
<evidence type="ECO:0000256" key="6">
    <source>
        <dbReference type="ARBA" id="ARBA00022999"/>
    </source>
</evidence>
<dbReference type="InterPro" id="IPR001245">
    <property type="entry name" value="Ser-Thr/Tyr_kinase_cat_dom"/>
</dbReference>
<dbReference type="InterPro" id="IPR041046">
    <property type="entry name" value="FERM_F2"/>
</dbReference>
<dbReference type="PANTHER" id="PTHR45807">
    <property type="entry name" value="TYROSINE-PROTEIN KINASE HOPSCOTCH"/>
    <property type="match status" value="1"/>
</dbReference>
<dbReference type="GO" id="GO:0060397">
    <property type="term" value="P:growth hormone receptor signaling pathway via JAK-STAT"/>
    <property type="evidence" value="ECO:0007669"/>
    <property type="project" value="TreeGrafter"/>
</dbReference>
<dbReference type="GO" id="GO:0012505">
    <property type="term" value="C:endomembrane system"/>
    <property type="evidence" value="ECO:0007669"/>
    <property type="project" value="UniProtKB-SubCell"/>
</dbReference>
<feature type="domain" description="FERM" evidence="15">
    <location>
        <begin position="1"/>
        <end position="313"/>
    </location>
</feature>
<dbReference type="InterPro" id="IPR000719">
    <property type="entry name" value="Prot_kinase_dom"/>
</dbReference>
<feature type="domain" description="Protein kinase" evidence="14">
    <location>
        <begin position="470"/>
        <end position="733"/>
    </location>
</feature>
<dbReference type="Gene3D" id="3.30.200.20">
    <property type="entry name" value="Phosphorylase Kinase, domain 1"/>
    <property type="match status" value="2"/>
</dbReference>
<evidence type="ECO:0000313" key="17">
    <source>
        <dbReference type="Proteomes" id="UP001460270"/>
    </source>
</evidence>
<dbReference type="PROSITE" id="PS50011">
    <property type="entry name" value="PROTEIN_KINASE_DOM"/>
    <property type="match status" value="2"/>
</dbReference>
<dbReference type="PROSITE" id="PS50057">
    <property type="entry name" value="FERM_3"/>
    <property type="match status" value="1"/>
</dbReference>
<dbReference type="InterPro" id="IPR051286">
    <property type="entry name" value="JAK"/>
</dbReference>
<feature type="domain" description="Protein kinase" evidence="14">
    <location>
        <begin position="756"/>
        <end position="1031"/>
    </location>
</feature>
<dbReference type="GO" id="GO:0035556">
    <property type="term" value="P:intracellular signal transduction"/>
    <property type="evidence" value="ECO:0007669"/>
    <property type="project" value="InterPro"/>
</dbReference>
<dbReference type="PRINTS" id="PR01827">
    <property type="entry name" value="YKINASETYK2"/>
</dbReference>
<dbReference type="InterPro" id="IPR036860">
    <property type="entry name" value="SH2_dom_sf"/>
</dbReference>
<evidence type="ECO:0000256" key="8">
    <source>
        <dbReference type="ARBA" id="ARBA00023137"/>
    </source>
</evidence>
<dbReference type="PROSITE" id="PS00109">
    <property type="entry name" value="PROTEIN_KINASE_TYR"/>
    <property type="match status" value="1"/>
</dbReference>
<dbReference type="InterPro" id="IPR041381">
    <property type="entry name" value="JAK1-3/TYK2_PHL_dom"/>
</dbReference>
<dbReference type="SMART" id="SM00252">
    <property type="entry name" value="SH2"/>
    <property type="match status" value="1"/>
</dbReference>
<dbReference type="InterPro" id="IPR020635">
    <property type="entry name" value="Tyr_kinase_cat_dom"/>
</dbReference>
<keyword evidence="2 13" id="KW-0808">Transferase</keyword>
<evidence type="ECO:0000259" key="14">
    <source>
        <dbReference type="PROSITE" id="PS50011"/>
    </source>
</evidence>
<evidence type="ECO:0000256" key="11">
    <source>
        <dbReference type="PIRSR" id="PIRSR000636-2"/>
    </source>
</evidence>
<evidence type="ECO:0000256" key="2">
    <source>
        <dbReference type="ARBA" id="ARBA00022679"/>
    </source>
</evidence>
<dbReference type="Proteomes" id="UP001460270">
    <property type="component" value="Unassembled WGS sequence"/>
</dbReference>
<name>A0AAW0PXA3_9GOBI</name>
<dbReference type="SMART" id="SM00219">
    <property type="entry name" value="TyrKc"/>
    <property type="match status" value="2"/>
</dbReference>
<dbReference type="GO" id="GO:0005524">
    <property type="term" value="F:ATP binding"/>
    <property type="evidence" value="ECO:0007669"/>
    <property type="project" value="UniProtKB-UniRule"/>
</dbReference>
<dbReference type="Pfam" id="PF07714">
    <property type="entry name" value="PK_Tyr_Ser-Thr"/>
    <property type="match status" value="2"/>
</dbReference>
<dbReference type="EC" id="2.7.10.2" evidence="13"/>
<dbReference type="CDD" id="cd14473">
    <property type="entry name" value="FERM_B-lobe"/>
    <property type="match status" value="1"/>
</dbReference>
<accession>A0AAW0PXA3</accession>
<dbReference type="PRINTS" id="PR01823">
    <property type="entry name" value="JANUSKINASE"/>
</dbReference>
<dbReference type="InterPro" id="IPR011009">
    <property type="entry name" value="Kinase-like_dom_sf"/>
</dbReference>
<keyword evidence="5 11" id="KW-0067">ATP-binding</keyword>
<dbReference type="Gene3D" id="3.30.505.10">
    <property type="entry name" value="SH2 domain"/>
    <property type="match status" value="1"/>
</dbReference>
<dbReference type="InterPro" id="IPR008266">
    <property type="entry name" value="Tyr_kinase_AS"/>
</dbReference>
<dbReference type="GO" id="GO:0048468">
    <property type="term" value="P:cell development"/>
    <property type="evidence" value="ECO:0007669"/>
    <property type="project" value="UniProtKB-ARBA"/>
</dbReference>
<feature type="active site" description="Proton acceptor" evidence="10">
    <location>
        <position position="884"/>
    </location>
</feature>
<evidence type="ECO:0000256" key="3">
    <source>
        <dbReference type="ARBA" id="ARBA00022741"/>
    </source>
</evidence>
<dbReference type="PRINTS" id="PR00109">
    <property type="entry name" value="TYRKINASE"/>
</dbReference>
<keyword evidence="3 11" id="KW-0547">Nucleotide-binding</keyword>
<keyword evidence="17" id="KW-1185">Reference proteome</keyword>
<dbReference type="FunFam" id="1.10.510.10:FF:001512">
    <property type="entry name" value="Receptor tyrosine-protein kinase erbB-2"/>
    <property type="match status" value="1"/>
</dbReference>
<evidence type="ECO:0000256" key="12">
    <source>
        <dbReference type="PROSITE-ProRule" id="PRU10141"/>
    </source>
</evidence>
<dbReference type="SUPFAM" id="SSF55550">
    <property type="entry name" value="SH2 domain"/>
    <property type="match status" value="1"/>
</dbReference>
<evidence type="ECO:0000256" key="10">
    <source>
        <dbReference type="PIRSR" id="PIRSR000636-1"/>
    </source>
</evidence>
<evidence type="ECO:0000256" key="1">
    <source>
        <dbReference type="ARBA" id="ARBA00004308"/>
    </source>
</evidence>
<keyword evidence="7" id="KW-0472">Membrane</keyword>
<dbReference type="Pfam" id="PF17887">
    <property type="entry name" value="Jak1_Phl"/>
    <property type="match status" value="1"/>
</dbReference>
<dbReference type="InterPro" id="IPR016251">
    <property type="entry name" value="Tyr_kinase_non-rcpt_Jak/Tyk2"/>
</dbReference>
<protein>
    <recommendedName>
        <fullName evidence="13">Tyrosine-protein kinase</fullName>
        <ecNumber evidence="13">2.7.10.2</ecNumber>
    </recommendedName>
</protein>
<feature type="binding site" evidence="11 12">
    <location>
        <position position="789"/>
    </location>
    <ligand>
        <name>ATP</name>
        <dbReference type="ChEBI" id="CHEBI:30616"/>
    </ligand>
</feature>
<dbReference type="PANTHER" id="PTHR45807:SF6">
    <property type="entry name" value="NON-RECEPTOR TYROSINE-PROTEIN KINASE TYK2"/>
    <property type="match status" value="1"/>
</dbReference>
<comment type="catalytic activity">
    <reaction evidence="9 13">
        <text>L-tyrosyl-[protein] + ATP = O-phospho-L-tyrosyl-[protein] + ADP + H(+)</text>
        <dbReference type="Rhea" id="RHEA:10596"/>
        <dbReference type="Rhea" id="RHEA-COMP:10136"/>
        <dbReference type="Rhea" id="RHEA-COMP:20101"/>
        <dbReference type="ChEBI" id="CHEBI:15378"/>
        <dbReference type="ChEBI" id="CHEBI:30616"/>
        <dbReference type="ChEBI" id="CHEBI:46858"/>
        <dbReference type="ChEBI" id="CHEBI:61978"/>
        <dbReference type="ChEBI" id="CHEBI:456216"/>
        <dbReference type="EC" id="2.7.10.2"/>
    </reaction>
</comment>
<dbReference type="EMBL" id="JBBPFD010000002">
    <property type="protein sequence ID" value="KAK7940488.1"/>
    <property type="molecule type" value="Genomic_DNA"/>
</dbReference>
<dbReference type="GO" id="GO:0004715">
    <property type="term" value="F:non-membrane spanning protein tyrosine kinase activity"/>
    <property type="evidence" value="ECO:0007669"/>
    <property type="project" value="UniProtKB-EC"/>
</dbReference>
<dbReference type="GO" id="GO:0019221">
    <property type="term" value="P:cytokine-mediated signaling pathway"/>
    <property type="evidence" value="ECO:0007669"/>
    <property type="project" value="TreeGrafter"/>
</dbReference>
<dbReference type="GO" id="GO:0050793">
    <property type="term" value="P:regulation of developmental process"/>
    <property type="evidence" value="ECO:0007669"/>
    <property type="project" value="UniProtKB-ARBA"/>
</dbReference>
<evidence type="ECO:0000256" key="7">
    <source>
        <dbReference type="ARBA" id="ARBA00023136"/>
    </source>
</evidence>
<dbReference type="PROSITE" id="PS00107">
    <property type="entry name" value="PROTEIN_KINASE_ATP"/>
    <property type="match status" value="1"/>
</dbReference>
<dbReference type="PIRSF" id="PIRSF000636">
    <property type="entry name" value="TyrPK_Jak"/>
    <property type="match status" value="1"/>
</dbReference>
<evidence type="ECO:0000256" key="13">
    <source>
        <dbReference type="RuleBase" id="RU362096"/>
    </source>
</evidence>
<comment type="caution">
    <text evidence="16">The sequence shown here is derived from an EMBL/GenBank/DDBJ whole genome shotgun (WGS) entry which is preliminary data.</text>
</comment>
<evidence type="ECO:0000256" key="5">
    <source>
        <dbReference type="ARBA" id="ARBA00022840"/>
    </source>
</evidence>
<dbReference type="InterPro" id="IPR017441">
    <property type="entry name" value="Protein_kinase_ATP_BS"/>
</dbReference>
<gene>
    <name evidence="16" type="ORF">WMY93_003814</name>
</gene>
<evidence type="ECO:0000256" key="4">
    <source>
        <dbReference type="ARBA" id="ARBA00022777"/>
    </source>
</evidence>
<dbReference type="InterPro" id="IPR016045">
    <property type="entry name" value="Tyr_kinase_non-rcpt_TYK2_N"/>
</dbReference>
<dbReference type="SUPFAM" id="SSF47031">
    <property type="entry name" value="Second domain of FERM"/>
    <property type="match status" value="1"/>
</dbReference>
<keyword evidence="8 13" id="KW-0829">Tyrosine-protein kinase</keyword>
<evidence type="ECO:0000256" key="9">
    <source>
        <dbReference type="ARBA" id="ARBA00051245"/>
    </source>
</evidence>
<dbReference type="GO" id="GO:0030182">
    <property type="term" value="P:neuron differentiation"/>
    <property type="evidence" value="ECO:0007669"/>
    <property type="project" value="UniProtKB-ARBA"/>
</dbReference>
<evidence type="ECO:0000313" key="16">
    <source>
        <dbReference type="EMBL" id="KAK7940488.1"/>
    </source>
</evidence>
<dbReference type="InterPro" id="IPR035963">
    <property type="entry name" value="FERM_2"/>
</dbReference>
<dbReference type="InterPro" id="IPR000299">
    <property type="entry name" value="FERM_domain"/>
</dbReference>
<feature type="binding site" evidence="11">
    <location>
        <begin position="762"/>
        <end position="770"/>
    </location>
    <ligand>
        <name>ATP</name>
        <dbReference type="ChEBI" id="CHEBI:30616"/>
    </ligand>
</feature>
<organism evidence="16 17">
    <name type="scientific">Mugilogobius chulae</name>
    <name type="common">yellowstripe goby</name>
    <dbReference type="NCBI Taxonomy" id="88201"/>
    <lineage>
        <taxon>Eukaryota</taxon>
        <taxon>Metazoa</taxon>
        <taxon>Chordata</taxon>
        <taxon>Craniata</taxon>
        <taxon>Vertebrata</taxon>
        <taxon>Euteleostomi</taxon>
        <taxon>Actinopterygii</taxon>
        <taxon>Neopterygii</taxon>
        <taxon>Teleostei</taxon>
        <taxon>Neoteleostei</taxon>
        <taxon>Acanthomorphata</taxon>
        <taxon>Gobiaria</taxon>
        <taxon>Gobiiformes</taxon>
        <taxon>Gobioidei</taxon>
        <taxon>Gobiidae</taxon>
        <taxon>Gobionellinae</taxon>
        <taxon>Mugilogobius</taxon>
    </lineage>
</organism>
<sequence length="1051" mass="120283">MRFYFHNWHGLNENEPKVSRYTPKSGTSQASSPLLEISSLEYLFAQVKYEFVNEVIQIEDLQSEEELSRFKNESLGMAVLHLSHYALQTDKKLQEVAKKHSFHHCIPKSFAKQISKDNFLTKYRMKRIFTDFVQAFQQHTVDKGRLGTQEIMYKYISTLEHLAPLFGTETYSVSNLNLHTDGQGWSYPNSNYDQSLPKDNCKAQVTHEIMICGVKGIQWRKVSTQMAQSNLYFRNDYMRKTKRLSTEVSGTTPRTWTTFCDFPEITHITLTENKVRISTDDNRCMEVDLSSNQVAQSFVSLLDGYYRLTADAHHYLCCEVAPPRVVLSSTNGLHGPIQDEFVLMKLKKEAAEDGVFLVRWSVIDYHRLILAVPSRAENGSSPTHKQFRIEHKGSKFCLEGWDKEFTSMKDLYDSLKTFVLQSGSEKFTVKKCCLPKSREQSNLLVSRKPEEKGPQLSPELRFIQIKDKEIVKKNHLGRGTRTNIYSGFLVPTKSDFNDCHEIKVVLKILDELHKNIALEFFGTASLMGKVSHSHLVFVHGVSAKASENILVEEYVEFGPLDVFLRKEKAHVSPSWKLLVANQLASALSYLETKQLIHGNVCAKNILVARRGLEPGTAPFVKLSDPGIPLNVLSKEERVERIPWIAPECVENGAFLNNAADQWSFGVTLLEICYNGHLAMSSWALSEKEQFYQQKDRLPQPSSEELNKLITMCLTYESAERPSFRTVLRELTKIDTGIILPDPMPVMDPTVYHKRYLKEMKELGAGHFGKVSLYSYDPSNDGTGELVAVKSLKQDGSHGNHVPDVWIKEIETLKSLSHINIVKYKGCCTELGGQIVQLVMEYVPMGSLHKYARKNRLSMPRSLLFAQQICQGMAYLHSKRYVHRDLAARNVLVENDNLIKIGDFGLSKYIPEGEVYYRIREDGDRPVYWYAVECLKSGKFSFESDIWSFGVTLYEILTNCDPRESPPSKFNELKAPDIPQLNFMVLILMLEKGIRLPCPRDCPHEVKNILNQCWAADCSARPNFDSLVHRFDTIRKTYDWQYNVNFSLAQIC</sequence>
<dbReference type="SUPFAM" id="SSF56112">
    <property type="entry name" value="Protein kinase-like (PK-like)"/>
    <property type="match status" value="2"/>
</dbReference>
<reference evidence="17" key="1">
    <citation type="submission" date="2024-04" db="EMBL/GenBank/DDBJ databases">
        <title>Salinicola lusitanus LLJ914,a marine bacterium isolated from the Okinawa Trough.</title>
        <authorList>
            <person name="Li J."/>
        </authorList>
    </citation>
    <scope>NUCLEOTIDE SEQUENCE [LARGE SCALE GENOMIC DNA]</scope>
</reference>
<comment type="similarity">
    <text evidence="13">Belongs to the protein kinase superfamily. Tyr protein kinase family.</text>
</comment>
<proteinExistence type="inferred from homology"/>
<dbReference type="GO" id="GO:0005829">
    <property type="term" value="C:cytosol"/>
    <property type="evidence" value="ECO:0007669"/>
    <property type="project" value="TreeGrafter"/>
</dbReference>
<dbReference type="GO" id="GO:0005131">
    <property type="term" value="F:growth hormone receptor binding"/>
    <property type="evidence" value="ECO:0007669"/>
    <property type="project" value="TreeGrafter"/>
</dbReference>